<dbReference type="Proteomes" id="UP000186698">
    <property type="component" value="Chromosome 9_10L"/>
</dbReference>
<organism evidence="4 5">
    <name type="scientific">Xenopus laevis</name>
    <name type="common">African clawed frog</name>
    <dbReference type="NCBI Taxonomy" id="8355"/>
    <lineage>
        <taxon>Eukaryota</taxon>
        <taxon>Metazoa</taxon>
        <taxon>Chordata</taxon>
        <taxon>Craniata</taxon>
        <taxon>Vertebrata</taxon>
        <taxon>Euteleostomi</taxon>
        <taxon>Amphibia</taxon>
        <taxon>Batrachia</taxon>
        <taxon>Anura</taxon>
        <taxon>Pipoidea</taxon>
        <taxon>Pipidae</taxon>
        <taxon>Xenopodinae</taxon>
        <taxon>Xenopus</taxon>
        <taxon>Xenopus</taxon>
    </lineage>
</organism>
<dbReference type="InterPro" id="IPR039528">
    <property type="entry name" value="DPM1-like"/>
</dbReference>
<keyword evidence="2" id="KW-0808">Transferase</keyword>
<dbReference type="RefSeq" id="XP_018090422.1">
    <property type="nucleotide sequence ID" value="XM_018234933.2"/>
</dbReference>
<sequence length="134" mass="15041">MATPGTRDTRGTSTRPSWRSSFGCWTAAAPKSTETRLREQKEGTYDILSGTRYSGKGGVYGWDLKRKLIRLYRKDVLKKLVERCVSKGYVFQMEMIVQARQLNFTIGEITAEAPAYFFGDQGQNGNASGMVIIQ</sequence>
<reference evidence="5" key="1">
    <citation type="submission" date="2025-08" db="UniProtKB">
        <authorList>
            <consortium name="RefSeq"/>
        </authorList>
    </citation>
    <scope>IDENTIFICATION</scope>
    <source>
        <strain evidence="5">J_2021</strain>
        <tissue evidence="5">Erythrocytes</tissue>
    </source>
</reference>
<evidence type="ECO:0000256" key="1">
    <source>
        <dbReference type="ARBA" id="ARBA00022676"/>
    </source>
</evidence>
<feature type="compositionally biased region" description="Polar residues" evidence="3">
    <location>
        <begin position="11"/>
        <end position="20"/>
    </location>
</feature>
<evidence type="ECO:0000256" key="2">
    <source>
        <dbReference type="ARBA" id="ARBA00022679"/>
    </source>
</evidence>
<protein>
    <submittedName>
        <fullName evidence="5">Dolichol-phosphate mannosyltransferase subunit 1-like isoform X1</fullName>
    </submittedName>
</protein>
<dbReference type="PANTHER" id="PTHR43398">
    <property type="entry name" value="DOLICHOL-PHOSPHATE MANNOSYLTRANSFERASE SUBUNIT 1"/>
    <property type="match status" value="1"/>
</dbReference>
<evidence type="ECO:0000256" key="3">
    <source>
        <dbReference type="SAM" id="MobiDB-lite"/>
    </source>
</evidence>
<dbReference type="GO" id="GO:0006488">
    <property type="term" value="P:dolichol-linked oligosaccharide biosynthetic process"/>
    <property type="evidence" value="ECO:0007669"/>
    <property type="project" value="TreeGrafter"/>
</dbReference>
<proteinExistence type="predicted"/>
<dbReference type="OrthoDB" id="2603at2759"/>
<dbReference type="GeneID" id="108700896"/>
<keyword evidence="1" id="KW-0328">Glycosyltransferase</keyword>
<dbReference type="GO" id="GO:0004582">
    <property type="term" value="F:dolichyl-phosphate beta-D-mannosyltransferase activity"/>
    <property type="evidence" value="ECO:0007669"/>
    <property type="project" value="InterPro"/>
</dbReference>
<feature type="region of interest" description="Disordered" evidence="3">
    <location>
        <begin position="1"/>
        <end position="20"/>
    </location>
</feature>
<dbReference type="PANTHER" id="PTHR43398:SF1">
    <property type="entry name" value="DOLICHOL-PHOSPHATE MANNOSYLTRANSFERASE SUBUNIT 1"/>
    <property type="match status" value="1"/>
</dbReference>
<evidence type="ECO:0000313" key="4">
    <source>
        <dbReference type="Proteomes" id="UP000186698"/>
    </source>
</evidence>
<dbReference type="AlphaFoldDB" id="A0A8J0TT40"/>
<dbReference type="GO" id="GO:0035269">
    <property type="term" value="P:protein O-linked glycosylation via mannose"/>
    <property type="evidence" value="ECO:0007669"/>
    <property type="project" value="TreeGrafter"/>
</dbReference>
<evidence type="ECO:0000313" key="5">
    <source>
        <dbReference type="RefSeq" id="XP_018090422.1"/>
    </source>
</evidence>
<dbReference type="KEGG" id="xla:108700896"/>
<name>A0A8J0TT40_XENLA</name>
<keyword evidence="4" id="KW-1185">Reference proteome</keyword>
<dbReference type="GO" id="GO:0005789">
    <property type="term" value="C:endoplasmic reticulum membrane"/>
    <property type="evidence" value="ECO:0007669"/>
    <property type="project" value="TreeGrafter"/>
</dbReference>
<accession>A0A8J0TT40</accession>
<gene>
    <name evidence="5" type="primary">LOC108700896</name>
</gene>
<dbReference type="GO" id="GO:0006506">
    <property type="term" value="P:GPI anchor biosynthetic process"/>
    <property type="evidence" value="ECO:0007669"/>
    <property type="project" value="TreeGrafter"/>
</dbReference>